<dbReference type="OrthoDB" id="2297359at2"/>
<sequence length="101" mass="11969">MNDMMIERTEARAEKSTVWRLSNKVNGHFLDVVFDKNLENQMKRKRNFSFNRFESEQLNELHKLVERIKDNYSLVLDQNVIGLDYLPLNAEDAKPLLAKKD</sequence>
<comment type="caution">
    <text evidence="1">The sequence shown here is derived from an EMBL/GenBank/DDBJ whole genome shotgun (WGS) entry which is preliminary data.</text>
</comment>
<dbReference type="PATRIC" id="fig|1423750.3.peg.479"/>
<reference evidence="1 2" key="1">
    <citation type="journal article" date="2015" name="Genome Announc.">
        <title>Expanding the biotechnology potential of lactobacilli through comparative genomics of 213 strains and associated genera.</title>
        <authorList>
            <person name="Sun Z."/>
            <person name="Harris H.M."/>
            <person name="McCann A."/>
            <person name="Guo C."/>
            <person name="Argimon S."/>
            <person name="Zhang W."/>
            <person name="Yang X."/>
            <person name="Jeffery I.B."/>
            <person name="Cooney J.C."/>
            <person name="Kagawa T.F."/>
            <person name="Liu W."/>
            <person name="Song Y."/>
            <person name="Salvetti E."/>
            <person name="Wrobel A."/>
            <person name="Rasinkangas P."/>
            <person name="Parkhill J."/>
            <person name="Rea M.C."/>
            <person name="O'Sullivan O."/>
            <person name="Ritari J."/>
            <person name="Douillard F.P."/>
            <person name="Paul Ross R."/>
            <person name="Yang R."/>
            <person name="Briner A.E."/>
            <person name="Felis G.E."/>
            <person name="de Vos W.M."/>
            <person name="Barrangou R."/>
            <person name="Klaenhammer T.R."/>
            <person name="Caufield P.W."/>
            <person name="Cui Y."/>
            <person name="Zhang H."/>
            <person name="O'Toole P.W."/>
        </authorList>
    </citation>
    <scope>NUCLEOTIDE SEQUENCE [LARGE SCALE GENOMIC DNA]</scope>
    <source>
        <strain evidence="1 2">DSM 18630</strain>
    </source>
</reference>
<dbReference type="RefSeq" id="WP_057871244.1">
    <property type="nucleotide sequence ID" value="NZ_AZGB01000009.1"/>
</dbReference>
<dbReference type="EMBL" id="AZGB01000009">
    <property type="protein sequence ID" value="KRM07148.1"/>
    <property type="molecule type" value="Genomic_DNA"/>
</dbReference>
<accession>A0A0R1VZ26</accession>
<organism evidence="1 2">
    <name type="scientific">Liquorilactobacillus ghanensis DSM 18630</name>
    <dbReference type="NCBI Taxonomy" id="1423750"/>
    <lineage>
        <taxon>Bacteria</taxon>
        <taxon>Bacillati</taxon>
        <taxon>Bacillota</taxon>
        <taxon>Bacilli</taxon>
        <taxon>Lactobacillales</taxon>
        <taxon>Lactobacillaceae</taxon>
        <taxon>Liquorilactobacillus</taxon>
    </lineage>
</organism>
<evidence type="ECO:0000313" key="1">
    <source>
        <dbReference type="EMBL" id="KRM07148.1"/>
    </source>
</evidence>
<proteinExistence type="predicted"/>
<dbReference type="GeneID" id="98318511"/>
<protein>
    <submittedName>
        <fullName evidence="1">Uncharacterized protein</fullName>
    </submittedName>
</protein>
<evidence type="ECO:0000313" key="2">
    <source>
        <dbReference type="Proteomes" id="UP000051451"/>
    </source>
</evidence>
<keyword evidence="2" id="KW-1185">Reference proteome</keyword>
<dbReference type="Proteomes" id="UP000051451">
    <property type="component" value="Unassembled WGS sequence"/>
</dbReference>
<name>A0A0R1VZ26_9LACO</name>
<dbReference type="AlphaFoldDB" id="A0A0R1VZ26"/>
<gene>
    <name evidence="1" type="ORF">FC89_GL000466</name>
</gene>